<dbReference type="Proteomes" id="UP000736672">
    <property type="component" value="Unassembled WGS sequence"/>
</dbReference>
<protein>
    <submittedName>
        <fullName evidence="1">Uncharacterized protein</fullName>
    </submittedName>
</protein>
<dbReference type="OrthoDB" id="5154111at2759"/>
<sequence length="185" mass="20924">MTDDHTTFTTTEWLSLACWIIAQSTLTICGPFSYSNIEGFQTAVIAGRRAFQFLIEAAVDATLKKKRGREEKHDKVTDLKAKQALPNVHTGLHLSRWQKNMAAAAWCSHFSERISITNLRCREHKADISATNFHDPAPTLIDRENIRLTVSLLLDGCFESRYPEIEAIYDKFRESCPNLIGALNP</sequence>
<dbReference type="EMBL" id="JAGTJS010000003">
    <property type="protein sequence ID" value="KAH7272449.1"/>
    <property type="molecule type" value="Genomic_DNA"/>
</dbReference>
<keyword evidence="2" id="KW-1185">Reference proteome</keyword>
<name>A0A9P9L1X8_FUSSL</name>
<evidence type="ECO:0000313" key="1">
    <source>
        <dbReference type="EMBL" id="KAH7272449.1"/>
    </source>
</evidence>
<accession>A0A9P9L1X8</accession>
<organism evidence="1 2">
    <name type="scientific">Fusarium solani</name>
    <name type="common">Filamentous fungus</name>
    <dbReference type="NCBI Taxonomy" id="169388"/>
    <lineage>
        <taxon>Eukaryota</taxon>
        <taxon>Fungi</taxon>
        <taxon>Dikarya</taxon>
        <taxon>Ascomycota</taxon>
        <taxon>Pezizomycotina</taxon>
        <taxon>Sordariomycetes</taxon>
        <taxon>Hypocreomycetidae</taxon>
        <taxon>Hypocreales</taxon>
        <taxon>Nectriaceae</taxon>
        <taxon>Fusarium</taxon>
        <taxon>Fusarium solani species complex</taxon>
    </lineage>
</organism>
<reference evidence="1" key="1">
    <citation type="journal article" date="2021" name="Nat. Commun.">
        <title>Genetic determinants of endophytism in the Arabidopsis root mycobiome.</title>
        <authorList>
            <person name="Mesny F."/>
            <person name="Miyauchi S."/>
            <person name="Thiergart T."/>
            <person name="Pickel B."/>
            <person name="Atanasova L."/>
            <person name="Karlsson M."/>
            <person name="Huettel B."/>
            <person name="Barry K.W."/>
            <person name="Haridas S."/>
            <person name="Chen C."/>
            <person name="Bauer D."/>
            <person name="Andreopoulos W."/>
            <person name="Pangilinan J."/>
            <person name="LaButti K."/>
            <person name="Riley R."/>
            <person name="Lipzen A."/>
            <person name="Clum A."/>
            <person name="Drula E."/>
            <person name="Henrissat B."/>
            <person name="Kohler A."/>
            <person name="Grigoriev I.V."/>
            <person name="Martin F.M."/>
            <person name="Hacquard S."/>
        </authorList>
    </citation>
    <scope>NUCLEOTIDE SEQUENCE</scope>
    <source>
        <strain evidence="1">FSSC 5 MPI-SDFR-AT-0091</strain>
    </source>
</reference>
<proteinExistence type="predicted"/>
<comment type="caution">
    <text evidence="1">The sequence shown here is derived from an EMBL/GenBank/DDBJ whole genome shotgun (WGS) entry which is preliminary data.</text>
</comment>
<evidence type="ECO:0000313" key="2">
    <source>
        <dbReference type="Proteomes" id="UP000736672"/>
    </source>
</evidence>
<gene>
    <name evidence="1" type="ORF">B0J15DRAFT_460193</name>
</gene>
<dbReference type="AlphaFoldDB" id="A0A9P9L1X8"/>